<dbReference type="RefSeq" id="XP_068139535.1">
    <property type="nucleotide sequence ID" value="XM_068283434.1"/>
</dbReference>
<name>A0A1D8NP16_YARLL</name>
<dbReference type="GeneID" id="94584013"/>
<dbReference type="Proteomes" id="UP000182444">
    <property type="component" value="Chromosome 1F"/>
</dbReference>
<gene>
    <name evidence="1" type="ORF">YALI1_F24525g</name>
</gene>
<reference evidence="1 2" key="1">
    <citation type="journal article" date="2016" name="PLoS ONE">
        <title>Sequence Assembly of Yarrowia lipolytica Strain W29/CLIB89 Shows Transposable Element Diversity.</title>
        <authorList>
            <person name="Magnan C."/>
            <person name="Yu J."/>
            <person name="Chang I."/>
            <person name="Jahn E."/>
            <person name="Kanomata Y."/>
            <person name="Wu J."/>
            <person name="Zeller M."/>
            <person name="Oakes M."/>
            <person name="Baldi P."/>
            <person name="Sandmeyer S."/>
        </authorList>
    </citation>
    <scope>NUCLEOTIDE SEQUENCE [LARGE SCALE GENOMIC DNA]</scope>
    <source>
        <strain evidence="2">CLIB89(W29)</strain>
    </source>
</reference>
<evidence type="ECO:0000313" key="2">
    <source>
        <dbReference type="Proteomes" id="UP000182444"/>
    </source>
</evidence>
<dbReference type="AlphaFoldDB" id="A0A1D8NP16"/>
<evidence type="ECO:0000313" key="1">
    <source>
        <dbReference type="EMBL" id="AOW07372.1"/>
    </source>
</evidence>
<dbReference type="VEuPathDB" id="FungiDB:YALI1_F24525g"/>
<organism evidence="1 2">
    <name type="scientific">Yarrowia lipolytica</name>
    <name type="common">Candida lipolytica</name>
    <dbReference type="NCBI Taxonomy" id="4952"/>
    <lineage>
        <taxon>Eukaryota</taxon>
        <taxon>Fungi</taxon>
        <taxon>Dikarya</taxon>
        <taxon>Ascomycota</taxon>
        <taxon>Saccharomycotina</taxon>
        <taxon>Dipodascomycetes</taxon>
        <taxon>Dipodascales</taxon>
        <taxon>Dipodascales incertae sedis</taxon>
        <taxon>Yarrowia</taxon>
    </lineage>
</organism>
<sequence>MLVSGAYRFYFFLKPWHSSNSVWCPFFASKKSPGVCKGLAAAPVYRVRQLSTAHIVRLLTFCHPGSPVQQNIVESFRVCGPGYFLALGLDDNGSKQLWQSTLAH</sequence>
<protein>
    <submittedName>
        <fullName evidence="1">Uncharacterized protein</fullName>
    </submittedName>
</protein>
<dbReference type="EMBL" id="CP017558">
    <property type="protein sequence ID" value="AOW07372.1"/>
    <property type="molecule type" value="Genomic_DNA"/>
</dbReference>
<proteinExistence type="predicted"/>
<accession>A0A1D8NP16</accession>